<protein>
    <submittedName>
        <fullName evidence="1">Unnamed protein product</fullName>
    </submittedName>
</protein>
<organism evidence="1 2">
    <name type="scientific">Candida boidinii</name>
    <name type="common">Yeast</name>
    <dbReference type="NCBI Taxonomy" id="5477"/>
    <lineage>
        <taxon>Eukaryota</taxon>
        <taxon>Fungi</taxon>
        <taxon>Dikarya</taxon>
        <taxon>Ascomycota</taxon>
        <taxon>Saccharomycotina</taxon>
        <taxon>Pichiomycetes</taxon>
        <taxon>Pichiales</taxon>
        <taxon>Pichiaceae</taxon>
        <taxon>Ogataea</taxon>
        <taxon>Ogataea/Candida clade</taxon>
    </lineage>
</organism>
<dbReference type="Proteomes" id="UP001165101">
    <property type="component" value="Unassembled WGS sequence"/>
</dbReference>
<name>A0ACB5TK47_CANBO</name>
<reference evidence="1" key="1">
    <citation type="submission" date="2023-04" db="EMBL/GenBank/DDBJ databases">
        <title>Candida boidinii NBRC 1967.</title>
        <authorList>
            <person name="Ichikawa N."/>
            <person name="Sato H."/>
            <person name="Tonouchi N."/>
        </authorList>
    </citation>
    <scope>NUCLEOTIDE SEQUENCE</scope>
    <source>
        <strain evidence="1">NBRC 1967</strain>
    </source>
</reference>
<gene>
    <name evidence="1" type="ORF">Cboi01_000158200</name>
</gene>
<sequence>MLPNSIKFKNKNELLNKFREPESGEENDPFDEIEINMLESKKLSSNPGIIPRIKKKSSNGTRNSSAGSAGSNGSARSGDIAISNSSSTRSSSKNNTLNQNRQLKQQKKDHKEISVTYDNGHRISKTFTESPKKTRLLNQFKEKNDGNDYLDPAEFQLNLDILSLKLNKKLSDERFSSHRNNHGENVIDPELLNKRIDSATFKQNFKLINIIGRGAYAVVHQVKYLKTNEFFAIKQLKIENEDKIKYLMEEIELMTILNHENIVNFYGYLRVEDNLNIVLEYCSNGSLRNKFKVDKNGLPENEIRVYVKQILQGLKYVHEQGLIHRDVKAANILLDSNHIVKLADFGVATRVIDDPNNTKLETNGSPYWMAPEVILLQGVFTSSDIWSLGATIIELSTTRPPFGEFNPMAACHAIGTHEEIPIPNNLSDNAVDFIEKCFQKSPSIRKSASELLHHQWFKMENEDFSKSHLINTNERESNDSQIRVEETGNNNLMKFQEKYNDDDDDDISGFEDFELGSSDDPKPLRISNRFRTDTDFDIDDSITNQSINNIDNKIEIKIKELVDRINKKNDDNNLEIFNDFNNILTELNLKDNKIMKNLLKNDFIFTIYLIMNNKALYHEKLKFNELIIQLVNIINIIFEIDFIGFKRFVSIGGLDFLLKIFIGQINKIHIDRGNKEFLTLISNITNNDELSKELSIINFPTYLIELFLSNENNDGIELVLINGLYKLFNNESISKKYLINVVGRNNEILEKLSYLILKSLNSISESNNDQLIEKILNIILQFEQVNISIKNIIINLRFLNNLLTIFNHDLIKFESKLKILRFINSISSNSKFIDQLNKLNCLG</sequence>
<proteinExistence type="predicted"/>
<evidence type="ECO:0000313" key="1">
    <source>
        <dbReference type="EMBL" id="GME89837.1"/>
    </source>
</evidence>
<keyword evidence="2" id="KW-1185">Reference proteome</keyword>
<evidence type="ECO:0000313" key="2">
    <source>
        <dbReference type="Proteomes" id="UP001165101"/>
    </source>
</evidence>
<dbReference type="EMBL" id="BSXV01000609">
    <property type="protein sequence ID" value="GME89837.1"/>
    <property type="molecule type" value="Genomic_DNA"/>
</dbReference>
<accession>A0ACB5TK47</accession>
<comment type="caution">
    <text evidence="1">The sequence shown here is derived from an EMBL/GenBank/DDBJ whole genome shotgun (WGS) entry which is preliminary data.</text>
</comment>